<feature type="transmembrane region" description="Helical" evidence="1">
    <location>
        <begin position="103"/>
        <end position="126"/>
    </location>
</feature>
<dbReference type="EMBL" id="FRBN01000001">
    <property type="protein sequence ID" value="SHK75200.1"/>
    <property type="molecule type" value="Genomic_DNA"/>
</dbReference>
<dbReference type="Pfam" id="PF00805">
    <property type="entry name" value="Pentapeptide"/>
    <property type="match status" value="2"/>
</dbReference>
<protein>
    <submittedName>
        <fullName evidence="2">Pentapeptide repeat-containing protein</fullName>
    </submittedName>
</protein>
<evidence type="ECO:0000313" key="2">
    <source>
        <dbReference type="EMBL" id="SHK75200.1"/>
    </source>
</evidence>
<feature type="transmembrane region" description="Helical" evidence="1">
    <location>
        <begin position="6"/>
        <end position="29"/>
    </location>
</feature>
<accession>A0A1M6V181</accession>
<keyword evidence="1" id="KW-1133">Transmembrane helix</keyword>
<dbReference type="InterPro" id="IPR051082">
    <property type="entry name" value="Pentapeptide-BTB/POZ_domain"/>
</dbReference>
<dbReference type="PANTHER" id="PTHR14136:SF17">
    <property type="entry name" value="BTB_POZ DOMAIN-CONTAINING PROTEIN KCTD9"/>
    <property type="match status" value="1"/>
</dbReference>
<dbReference type="RefSeq" id="WP_073193922.1">
    <property type="nucleotide sequence ID" value="NZ_FRBN01000001.1"/>
</dbReference>
<evidence type="ECO:0000313" key="3">
    <source>
        <dbReference type="Proteomes" id="UP000184191"/>
    </source>
</evidence>
<evidence type="ECO:0000256" key="1">
    <source>
        <dbReference type="SAM" id="Phobius"/>
    </source>
</evidence>
<keyword evidence="1" id="KW-0472">Membrane</keyword>
<sequence>MQIYETYQGIVTHPLLWIFLGLTLVFYLVQGATRQKEKGWVSPETHIKAVAASLGLAGVPTLIFVVIGLTWLIVATTLLFGLYKLIWDMIWHAVPQGDDEVWPWRFSLAQVAALTTVLGAVIALPLTINRLLLSRRQTETVEQGHITDRINKAVEGLGAEKTVKRDGDERTEANLEVRIGSIYALERLSQDSERDHIQIMEILCAYIRQNAGREDVALPEGEVTPEAWRDWAKQGHEHPRLDVDVALKVIERRGAARKQLEKNQNPPYRLGLERAPLRKIILSQRDLTGADLRNAELQGADLWRAQLQGANLWRAQLQEAHLWDAQLQGADLWDAQLQGANLGGAQLQGANLGGAQLQGAKLWHAELQGAHLWDAQFDENTNLSVATLRGATLRFMNCTNIPQLTEHLEGMFGDASVTLPGGHGPEHASWPRHWPRFELGFRQFEE</sequence>
<dbReference type="OrthoDB" id="7837851at2"/>
<keyword evidence="3" id="KW-1185">Reference proteome</keyword>
<dbReference type="Gene3D" id="2.160.20.80">
    <property type="entry name" value="E3 ubiquitin-protein ligase SopA"/>
    <property type="match status" value="1"/>
</dbReference>
<dbReference type="Proteomes" id="UP000184191">
    <property type="component" value="Unassembled WGS sequence"/>
</dbReference>
<dbReference type="SUPFAM" id="SSF141571">
    <property type="entry name" value="Pentapeptide repeat-like"/>
    <property type="match status" value="1"/>
</dbReference>
<feature type="transmembrane region" description="Helical" evidence="1">
    <location>
        <begin position="50"/>
        <end position="83"/>
    </location>
</feature>
<proteinExistence type="predicted"/>
<name>A0A1M6V181_9RHOB</name>
<dbReference type="PANTHER" id="PTHR14136">
    <property type="entry name" value="BTB_POZ DOMAIN-CONTAINING PROTEIN KCTD9"/>
    <property type="match status" value="1"/>
</dbReference>
<dbReference type="AlphaFoldDB" id="A0A1M6V181"/>
<gene>
    <name evidence="2" type="ORF">SAMN05444414_10142</name>
</gene>
<keyword evidence="1" id="KW-0812">Transmembrane</keyword>
<reference evidence="3" key="1">
    <citation type="submission" date="2016-11" db="EMBL/GenBank/DDBJ databases">
        <authorList>
            <person name="Varghese N."/>
            <person name="Submissions S."/>
        </authorList>
    </citation>
    <scope>NUCLEOTIDE SEQUENCE [LARGE SCALE GENOMIC DNA]</scope>
    <source>
        <strain evidence="3">DSM 29327</strain>
    </source>
</reference>
<organism evidence="2 3">
    <name type="scientific">Roseovarius marisflavi</name>
    <dbReference type="NCBI Taxonomy" id="1054996"/>
    <lineage>
        <taxon>Bacteria</taxon>
        <taxon>Pseudomonadati</taxon>
        <taxon>Pseudomonadota</taxon>
        <taxon>Alphaproteobacteria</taxon>
        <taxon>Rhodobacterales</taxon>
        <taxon>Roseobacteraceae</taxon>
        <taxon>Roseovarius</taxon>
    </lineage>
</organism>
<dbReference type="InterPro" id="IPR001646">
    <property type="entry name" value="5peptide_repeat"/>
</dbReference>
<dbReference type="STRING" id="1054996.SAMN05444414_10142"/>